<keyword evidence="1" id="KW-0472">Membrane</keyword>
<accession>A0A3T0DLC0</accession>
<keyword evidence="1" id="KW-1133">Transmembrane helix</keyword>
<sequence length="299" mass="33148">MVAEGGWARHLTWVVPLLLIPLSIIIFSVIALMAMPGSDAPGIVWLLVVAIICAVVAPIVFLIMTIVGVQKTYRSSRMYHRKLQKRNERMARQLEQQIFAEGGPRCDFEARTIARVQATQWCETLMRGDRLPAFENFNLNLELGEQVFDQYRAKYARFYGQNVTYQTGGVFAMGSPLFVAGAMIGSAVGNANARAQAQRVAAAQWREIQYVDVMVTDRRLIIPVGGRTLSFYFNAVAAFFPEIDAMTLTLDFGDRTEPVQLFSPNTVATSVLVVHQLKGIDALRAHPAIKPISDRAIAG</sequence>
<feature type="transmembrane region" description="Helical" evidence="1">
    <location>
        <begin position="43"/>
        <end position="69"/>
    </location>
</feature>
<reference evidence="2 3" key="2">
    <citation type="submission" date="2019-01" db="EMBL/GenBank/DDBJ databases">
        <title>Comparative genomic analysis of Brevibacterium aurantiacum sheds light on its evolution and its adaptation to smear-ripened cheeses.</title>
        <authorList>
            <person name="Moineau S."/>
        </authorList>
    </citation>
    <scope>NUCLEOTIDE SEQUENCE [LARGE SCALE GENOMIC DNA]</scope>
    <source>
        <strain evidence="2 3">SMQ-1420</strain>
    </source>
</reference>
<dbReference type="EMBL" id="CP025334">
    <property type="protein sequence ID" value="AZT95901.1"/>
    <property type="molecule type" value="Genomic_DNA"/>
</dbReference>
<dbReference type="AlphaFoldDB" id="A0A3T0DLC0"/>
<proteinExistence type="predicted"/>
<feature type="transmembrane region" description="Helical" evidence="1">
    <location>
        <begin position="12"/>
        <end position="37"/>
    </location>
</feature>
<reference evidence="2 3" key="1">
    <citation type="submission" date="2017-12" db="EMBL/GenBank/DDBJ databases">
        <authorList>
            <person name="Levesque S."/>
        </authorList>
    </citation>
    <scope>NUCLEOTIDE SEQUENCE [LARGE SCALE GENOMIC DNA]</scope>
    <source>
        <strain evidence="2 3">SMQ-1420</strain>
    </source>
</reference>
<organism evidence="2 3">
    <name type="scientific">Brevibacterium aurantiacum</name>
    <dbReference type="NCBI Taxonomy" id="273384"/>
    <lineage>
        <taxon>Bacteria</taxon>
        <taxon>Bacillati</taxon>
        <taxon>Actinomycetota</taxon>
        <taxon>Actinomycetes</taxon>
        <taxon>Micrococcales</taxon>
        <taxon>Brevibacteriaceae</taxon>
        <taxon>Brevibacterium</taxon>
    </lineage>
</organism>
<gene>
    <name evidence="2" type="ORF">CXR27_01905</name>
</gene>
<protein>
    <submittedName>
        <fullName evidence="2">Uncharacterized protein</fullName>
    </submittedName>
</protein>
<name>A0A3T0DLC0_BREAU</name>
<evidence type="ECO:0000313" key="2">
    <source>
        <dbReference type="EMBL" id="AZT95901.1"/>
    </source>
</evidence>
<dbReference type="Proteomes" id="UP000282731">
    <property type="component" value="Chromosome"/>
</dbReference>
<keyword evidence="1" id="KW-0812">Transmembrane</keyword>
<evidence type="ECO:0000256" key="1">
    <source>
        <dbReference type="SAM" id="Phobius"/>
    </source>
</evidence>
<evidence type="ECO:0000313" key="3">
    <source>
        <dbReference type="Proteomes" id="UP000282731"/>
    </source>
</evidence>